<dbReference type="Proteomes" id="UP000004994">
    <property type="component" value="Chromosome 11"/>
</dbReference>
<dbReference type="InParanoid" id="A0A3Q7JKV6"/>
<sequence>MKCMCETQYIRTVVQLFGLVKLFTESRENRKKGCNYYGTDGTFICEEDSEYISKIKNDAGKACLFNNDPRISYEVCPRSKITNKINF</sequence>
<evidence type="ECO:0000313" key="2">
    <source>
        <dbReference type="Proteomes" id="UP000004994"/>
    </source>
</evidence>
<accession>A0A3Q7JKV6</accession>
<reference evidence="1" key="2">
    <citation type="submission" date="2019-01" db="UniProtKB">
        <authorList>
            <consortium name="EnsemblPlants"/>
        </authorList>
    </citation>
    <scope>IDENTIFICATION</scope>
    <source>
        <strain evidence="1">cv. Heinz 1706</strain>
    </source>
</reference>
<dbReference type="Gene3D" id="3.30.60.30">
    <property type="match status" value="1"/>
</dbReference>
<evidence type="ECO:0000313" key="1">
    <source>
        <dbReference type="EnsemblPlants" id="Solyc11g020973.1.1"/>
    </source>
</evidence>
<dbReference type="SUPFAM" id="SSF100897">
    <property type="entry name" value="Plant proteinase inhibitors"/>
    <property type="match status" value="1"/>
</dbReference>
<dbReference type="Gramene" id="Solyc11g020973.1.1">
    <property type="protein sequence ID" value="Solyc11g020973.1.1"/>
    <property type="gene ID" value="Solyc11g020973.1"/>
</dbReference>
<dbReference type="EnsemblPlants" id="Solyc11g020973.1.1">
    <property type="protein sequence ID" value="Solyc11g020973.1.1"/>
    <property type="gene ID" value="Solyc11g020973.1"/>
</dbReference>
<protein>
    <submittedName>
        <fullName evidence="1">Uncharacterized protein</fullName>
    </submittedName>
</protein>
<name>A0A3Q7JKV6_SOLLC</name>
<organism evidence="1">
    <name type="scientific">Solanum lycopersicum</name>
    <name type="common">Tomato</name>
    <name type="synonym">Lycopersicon esculentum</name>
    <dbReference type="NCBI Taxonomy" id="4081"/>
    <lineage>
        <taxon>Eukaryota</taxon>
        <taxon>Viridiplantae</taxon>
        <taxon>Streptophyta</taxon>
        <taxon>Embryophyta</taxon>
        <taxon>Tracheophyta</taxon>
        <taxon>Spermatophyta</taxon>
        <taxon>Magnoliopsida</taxon>
        <taxon>eudicotyledons</taxon>
        <taxon>Gunneridae</taxon>
        <taxon>Pentapetalae</taxon>
        <taxon>asterids</taxon>
        <taxon>lamiids</taxon>
        <taxon>Solanales</taxon>
        <taxon>Solanaceae</taxon>
        <taxon>Solanoideae</taxon>
        <taxon>Solaneae</taxon>
        <taxon>Solanum</taxon>
        <taxon>Solanum subgen. Lycopersicon</taxon>
    </lineage>
</organism>
<reference evidence="1" key="1">
    <citation type="journal article" date="2012" name="Nature">
        <title>The tomato genome sequence provides insights into fleshy fruit evolution.</title>
        <authorList>
            <consortium name="Tomato Genome Consortium"/>
        </authorList>
    </citation>
    <scope>NUCLEOTIDE SEQUENCE [LARGE SCALE GENOMIC DNA]</scope>
    <source>
        <strain evidence="1">cv. Heinz 1706</strain>
    </source>
</reference>
<dbReference type="PANTHER" id="PTHR33832">
    <property type="entry name" value="SERINE-TYPE ENDOPEPTIDASE INHIBITOR"/>
    <property type="match status" value="1"/>
</dbReference>
<dbReference type="PANTHER" id="PTHR33832:SF26">
    <property type="entry name" value="PROTEINASE INHIBITOR TYPE-2 TR8"/>
    <property type="match status" value="1"/>
</dbReference>
<proteinExistence type="predicted"/>
<dbReference type="InterPro" id="IPR051391">
    <property type="entry name" value="Protease_inhibitor_I20"/>
</dbReference>
<keyword evidence="2" id="KW-1185">Reference proteome</keyword>
<dbReference type="AlphaFoldDB" id="A0A3Q7JKV6"/>